<feature type="region of interest" description="Disordered" evidence="1">
    <location>
        <begin position="87"/>
        <end position="117"/>
    </location>
</feature>
<sequence>MAGAAGAGAGAVCCLPPTGLAPWLPVSLHGQVHGNALQRGDDEGGQLLRHTASPFGCHHGRVCSPTLRARTTADGILCTTAPNEPIEGPSILSPPHPPLPISQGQPPTCSSPPTDASASLLSIQPEYRRFHIGQLRLYFLHAPLMIPTPT</sequence>
<reference evidence="2 3" key="1">
    <citation type="journal article" date="2012" name="PLoS Pathog.">
        <title>Diverse lifestyles and strategies of plant pathogenesis encoded in the genomes of eighteen Dothideomycetes fungi.</title>
        <authorList>
            <person name="Ohm R.A."/>
            <person name="Feau N."/>
            <person name="Henrissat B."/>
            <person name="Schoch C.L."/>
            <person name="Horwitz B.A."/>
            <person name="Barry K.W."/>
            <person name="Condon B.J."/>
            <person name="Copeland A.C."/>
            <person name="Dhillon B."/>
            <person name="Glaser F."/>
            <person name="Hesse C.N."/>
            <person name="Kosti I."/>
            <person name="LaButti K."/>
            <person name="Lindquist E.A."/>
            <person name="Lucas S."/>
            <person name="Salamov A.A."/>
            <person name="Bradshaw R.E."/>
            <person name="Ciuffetti L."/>
            <person name="Hamelin R.C."/>
            <person name="Kema G.H.J."/>
            <person name="Lawrence C."/>
            <person name="Scott J.A."/>
            <person name="Spatafora J.W."/>
            <person name="Turgeon B.G."/>
            <person name="de Wit P.J.G.M."/>
            <person name="Zhong S."/>
            <person name="Goodwin S.B."/>
            <person name="Grigoriev I.V."/>
        </authorList>
    </citation>
    <scope>NUCLEOTIDE SEQUENCE [LARGE SCALE GENOMIC DNA]</scope>
    <source>
        <strain evidence="3">C5 / ATCC 48332 / race O</strain>
    </source>
</reference>
<gene>
    <name evidence="2" type="ORF">COCHEDRAFT_1191361</name>
</gene>
<protein>
    <submittedName>
        <fullName evidence="2">Uncharacterized protein</fullName>
    </submittedName>
</protein>
<dbReference type="AlphaFoldDB" id="M2TFN9"/>
<evidence type="ECO:0000256" key="1">
    <source>
        <dbReference type="SAM" id="MobiDB-lite"/>
    </source>
</evidence>
<organism evidence="2 3">
    <name type="scientific">Cochliobolus heterostrophus (strain C5 / ATCC 48332 / race O)</name>
    <name type="common">Southern corn leaf blight fungus</name>
    <name type="synonym">Bipolaris maydis</name>
    <dbReference type="NCBI Taxonomy" id="701091"/>
    <lineage>
        <taxon>Eukaryota</taxon>
        <taxon>Fungi</taxon>
        <taxon>Dikarya</taxon>
        <taxon>Ascomycota</taxon>
        <taxon>Pezizomycotina</taxon>
        <taxon>Dothideomycetes</taxon>
        <taxon>Pleosporomycetidae</taxon>
        <taxon>Pleosporales</taxon>
        <taxon>Pleosporineae</taxon>
        <taxon>Pleosporaceae</taxon>
        <taxon>Bipolaris</taxon>
    </lineage>
</organism>
<dbReference type="HOGENOM" id="CLU_1740350_0_0_1"/>
<dbReference type="OMA" id="RFHIGQL"/>
<dbReference type="Proteomes" id="UP000016936">
    <property type="component" value="Unassembled WGS sequence"/>
</dbReference>
<dbReference type="OrthoDB" id="10406943at2759"/>
<accession>M2TFN9</accession>
<evidence type="ECO:0000313" key="3">
    <source>
        <dbReference type="Proteomes" id="UP000016936"/>
    </source>
</evidence>
<evidence type="ECO:0000313" key="2">
    <source>
        <dbReference type="EMBL" id="EMD96270.1"/>
    </source>
</evidence>
<proteinExistence type="predicted"/>
<reference evidence="3" key="2">
    <citation type="journal article" date="2013" name="PLoS Genet.">
        <title>Comparative genome structure, secondary metabolite, and effector coding capacity across Cochliobolus pathogens.</title>
        <authorList>
            <person name="Condon B.J."/>
            <person name="Leng Y."/>
            <person name="Wu D."/>
            <person name="Bushley K.E."/>
            <person name="Ohm R.A."/>
            <person name="Otillar R."/>
            <person name="Martin J."/>
            <person name="Schackwitz W."/>
            <person name="Grimwood J."/>
            <person name="MohdZainudin N."/>
            <person name="Xue C."/>
            <person name="Wang R."/>
            <person name="Manning V.A."/>
            <person name="Dhillon B."/>
            <person name="Tu Z.J."/>
            <person name="Steffenson B.J."/>
            <person name="Salamov A."/>
            <person name="Sun H."/>
            <person name="Lowry S."/>
            <person name="LaButti K."/>
            <person name="Han J."/>
            <person name="Copeland A."/>
            <person name="Lindquist E."/>
            <person name="Barry K."/>
            <person name="Schmutz J."/>
            <person name="Baker S.E."/>
            <person name="Ciuffetti L.M."/>
            <person name="Grigoriev I.V."/>
            <person name="Zhong S."/>
            <person name="Turgeon B.G."/>
        </authorList>
    </citation>
    <scope>NUCLEOTIDE SEQUENCE [LARGE SCALE GENOMIC DNA]</scope>
    <source>
        <strain evidence="3">C5 / ATCC 48332 / race O</strain>
    </source>
</reference>
<keyword evidence="3" id="KW-1185">Reference proteome</keyword>
<name>M2TFN9_COCH5</name>
<dbReference type="EMBL" id="KB445570">
    <property type="protein sequence ID" value="EMD96270.1"/>
    <property type="molecule type" value="Genomic_DNA"/>
</dbReference>